<dbReference type="PANTHER" id="PTHR47999:SF6">
    <property type="entry name" value="MYB-RELATED PROTEIN P"/>
    <property type="match status" value="1"/>
</dbReference>
<organism evidence="1 2">
    <name type="scientific">Coffea canephora</name>
    <name type="common">Robusta coffee</name>
    <dbReference type="NCBI Taxonomy" id="49390"/>
    <lineage>
        <taxon>Eukaryota</taxon>
        <taxon>Viridiplantae</taxon>
        <taxon>Streptophyta</taxon>
        <taxon>Embryophyta</taxon>
        <taxon>Tracheophyta</taxon>
        <taxon>Spermatophyta</taxon>
        <taxon>Magnoliopsida</taxon>
        <taxon>eudicotyledons</taxon>
        <taxon>Gunneridae</taxon>
        <taxon>Pentapetalae</taxon>
        <taxon>asterids</taxon>
        <taxon>lamiids</taxon>
        <taxon>Gentianales</taxon>
        <taxon>Rubiaceae</taxon>
        <taxon>Ixoroideae</taxon>
        <taxon>Gardenieae complex</taxon>
        <taxon>Bertiereae - Coffeeae clade</taxon>
        <taxon>Coffeeae</taxon>
        <taxon>Coffea</taxon>
    </lineage>
</organism>
<keyword evidence="2" id="KW-1185">Reference proteome</keyword>
<dbReference type="InParanoid" id="A0A068URF0"/>
<dbReference type="SUPFAM" id="SSF46689">
    <property type="entry name" value="Homeodomain-like"/>
    <property type="match status" value="1"/>
</dbReference>
<dbReference type="PhylomeDB" id="A0A068URF0"/>
<protein>
    <submittedName>
        <fullName evidence="1">Uncharacterized protein</fullName>
    </submittedName>
</protein>
<dbReference type="InterPro" id="IPR015495">
    <property type="entry name" value="Myb_TF_plants"/>
</dbReference>
<dbReference type="AlphaFoldDB" id="A0A068URF0"/>
<dbReference type="PANTHER" id="PTHR47999">
    <property type="entry name" value="TRANSCRIPTION FACTOR MYB8-RELATED-RELATED"/>
    <property type="match status" value="1"/>
</dbReference>
<sequence>MGRAPCCEKVGIKKGRWTAEEDEILTEYLQSNFESNWKIAPKVQIGGN</sequence>
<dbReference type="Gramene" id="CDP10882">
    <property type="protein sequence ID" value="CDP10882"/>
    <property type="gene ID" value="GSCOC_T00031819001"/>
</dbReference>
<evidence type="ECO:0000313" key="2">
    <source>
        <dbReference type="Proteomes" id="UP000295252"/>
    </source>
</evidence>
<dbReference type="Proteomes" id="UP000295252">
    <property type="component" value="Chromosome V"/>
</dbReference>
<name>A0A068URF0_COFCA</name>
<dbReference type="Gene3D" id="1.10.10.60">
    <property type="entry name" value="Homeodomain-like"/>
    <property type="match status" value="1"/>
</dbReference>
<dbReference type="OrthoDB" id="2143914at2759"/>
<proteinExistence type="predicted"/>
<dbReference type="EMBL" id="HG739132">
    <property type="protein sequence ID" value="CDP10882.1"/>
    <property type="molecule type" value="Genomic_DNA"/>
</dbReference>
<accession>A0A068URF0</accession>
<dbReference type="STRING" id="49390.A0A068URF0"/>
<dbReference type="InterPro" id="IPR009057">
    <property type="entry name" value="Homeodomain-like_sf"/>
</dbReference>
<reference evidence="2" key="1">
    <citation type="journal article" date="2014" name="Science">
        <title>The coffee genome provides insight into the convergent evolution of caffeine biosynthesis.</title>
        <authorList>
            <person name="Denoeud F."/>
            <person name="Carretero-Paulet L."/>
            <person name="Dereeper A."/>
            <person name="Droc G."/>
            <person name="Guyot R."/>
            <person name="Pietrella M."/>
            <person name="Zheng C."/>
            <person name="Alberti A."/>
            <person name="Anthony F."/>
            <person name="Aprea G."/>
            <person name="Aury J.M."/>
            <person name="Bento P."/>
            <person name="Bernard M."/>
            <person name="Bocs S."/>
            <person name="Campa C."/>
            <person name="Cenci A."/>
            <person name="Combes M.C."/>
            <person name="Crouzillat D."/>
            <person name="Da Silva C."/>
            <person name="Daddiego L."/>
            <person name="De Bellis F."/>
            <person name="Dussert S."/>
            <person name="Garsmeur O."/>
            <person name="Gayraud T."/>
            <person name="Guignon V."/>
            <person name="Jahn K."/>
            <person name="Jamilloux V."/>
            <person name="Joet T."/>
            <person name="Labadie K."/>
            <person name="Lan T."/>
            <person name="Leclercq J."/>
            <person name="Lepelley M."/>
            <person name="Leroy T."/>
            <person name="Li L.T."/>
            <person name="Librado P."/>
            <person name="Lopez L."/>
            <person name="Munoz A."/>
            <person name="Noel B."/>
            <person name="Pallavicini A."/>
            <person name="Perrotta G."/>
            <person name="Poncet V."/>
            <person name="Pot D."/>
            <person name="Priyono X."/>
            <person name="Rigoreau M."/>
            <person name="Rouard M."/>
            <person name="Rozas J."/>
            <person name="Tranchant-Dubreuil C."/>
            <person name="VanBuren R."/>
            <person name="Zhang Q."/>
            <person name="Andrade A.C."/>
            <person name="Argout X."/>
            <person name="Bertrand B."/>
            <person name="de Kochko A."/>
            <person name="Graziosi G."/>
            <person name="Henry R.J."/>
            <person name="Jayarama X."/>
            <person name="Ming R."/>
            <person name="Nagai C."/>
            <person name="Rounsley S."/>
            <person name="Sankoff D."/>
            <person name="Giuliano G."/>
            <person name="Albert V.A."/>
            <person name="Wincker P."/>
            <person name="Lashermes P."/>
        </authorList>
    </citation>
    <scope>NUCLEOTIDE SEQUENCE [LARGE SCALE GENOMIC DNA]</scope>
    <source>
        <strain evidence="2">cv. DH200-94</strain>
    </source>
</reference>
<evidence type="ECO:0000313" key="1">
    <source>
        <dbReference type="EMBL" id="CDP10882.1"/>
    </source>
</evidence>
<gene>
    <name evidence="1" type="ORF">GSCOC_T00031819001</name>
</gene>